<organism evidence="3">
    <name type="scientific">uncultured organism MedDCM-OCT-S01-C5</name>
    <dbReference type="NCBI Taxonomy" id="743601"/>
    <lineage>
        <taxon>unclassified sequences</taxon>
        <taxon>environmental samples</taxon>
    </lineage>
</organism>
<dbReference type="Gene3D" id="3.30.70.100">
    <property type="match status" value="1"/>
</dbReference>
<reference evidence="3" key="1">
    <citation type="journal article" date="2010" name="ISME J.">
        <title>Metagenome of the Mediterranean deep chlorophyll maximum studied by direct and fosmid library 454 pyrosequencing.</title>
        <authorList>
            <person name="Ghai R."/>
            <person name="Martin-Cuadrado A.B."/>
            <person name="Molto A.G."/>
            <person name="Heredia I.G."/>
            <person name="Cabrera R."/>
            <person name="Martin J."/>
            <person name="Verdu M."/>
            <person name="Deschamps P."/>
            <person name="Moreira D."/>
            <person name="Lopez-Garcia P."/>
            <person name="Mira A."/>
            <person name="Rodriguez-Valera F."/>
        </authorList>
    </citation>
    <scope>NUCLEOTIDE SEQUENCE</scope>
</reference>
<evidence type="ECO:0000256" key="1">
    <source>
        <dbReference type="ARBA" id="ARBA00022723"/>
    </source>
</evidence>
<evidence type="ECO:0000313" key="3">
    <source>
        <dbReference type="EMBL" id="ADD95906.1"/>
    </source>
</evidence>
<keyword evidence="1" id="KW-0479">Metal-binding</keyword>
<evidence type="ECO:0000259" key="2">
    <source>
        <dbReference type="PROSITE" id="PS50846"/>
    </source>
</evidence>
<dbReference type="InterPro" id="IPR017969">
    <property type="entry name" value="Heavy-metal-associated_CS"/>
</dbReference>
<proteinExistence type="predicted"/>
<protein>
    <recommendedName>
        <fullName evidence="2">HMA domain-containing protein</fullName>
    </recommendedName>
</protein>
<dbReference type="CDD" id="cd00371">
    <property type="entry name" value="HMA"/>
    <property type="match status" value="1"/>
</dbReference>
<dbReference type="InterPro" id="IPR006121">
    <property type="entry name" value="HMA_dom"/>
</dbReference>
<feature type="domain" description="HMA" evidence="2">
    <location>
        <begin position="4"/>
        <end position="69"/>
    </location>
</feature>
<dbReference type="InterPro" id="IPR036163">
    <property type="entry name" value="HMA_dom_sf"/>
</dbReference>
<name>D6PJK5_9ZZZZ</name>
<dbReference type="GO" id="GO:0046872">
    <property type="term" value="F:metal ion binding"/>
    <property type="evidence" value="ECO:0007669"/>
    <property type="project" value="UniProtKB-KW"/>
</dbReference>
<sequence length="70" mass="7283">MEGTTHKLSIDGMTCPCCSGRLTKALNATPGVLQAVISHETHSGVVITNDSISMDQLAVVVAGTGFKLRI</sequence>
<accession>D6PJK5</accession>
<dbReference type="Pfam" id="PF00403">
    <property type="entry name" value="HMA"/>
    <property type="match status" value="1"/>
</dbReference>
<dbReference type="AlphaFoldDB" id="D6PJK5"/>
<dbReference type="SUPFAM" id="SSF55008">
    <property type="entry name" value="HMA, heavy metal-associated domain"/>
    <property type="match status" value="1"/>
</dbReference>
<dbReference type="PROSITE" id="PS01047">
    <property type="entry name" value="HMA_1"/>
    <property type="match status" value="1"/>
</dbReference>
<dbReference type="PROSITE" id="PS50846">
    <property type="entry name" value="HMA_2"/>
    <property type="match status" value="1"/>
</dbReference>
<dbReference type="EMBL" id="GU943109">
    <property type="protein sequence ID" value="ADD95906.1"/>
    <property type="molecule type" value="Genomic_DNA"/>
</dbReference>